<keyword evidence="9" id="KW-1185">Reference proteome</keyword>
<dbReference type="OrthoDB" id="265478at2"/>
<dbReference type="Gene3D" id="3.30.70.120">
    <property type="match status" value="1"/>
</dbReference>
<evidence type="ECO:0000256" key="4">
    <source>
        <dbReference type="ARBA" id="ARBA00022989"/>
    </source>
</evidence>
<dbReference type="CDD" id="cd16380">
    <property type="entry name" value="YitT_C"/>
    <property type="match status" value="1"/>
</dbReference>
<evidence type="ECO:0000256" key="5">
    <source>
        <dbReference type="ARBA" id="ARBA00023136"/>
    </source>
</evidence>
<organism evidence="8 9">
    <name type="scientific">Mangrovimonas yunxiaonensis</name>
    <dbReference type="NCBI Taxonomy" id="1197477"/>
    <lineage>
        <taxon>Bacteria</taxon>
        <taxon>Pseudomonadati</taxon>
        <taxon>Bacteroidota</taxon>
        <taxon>Flavobacteriia</taxon>
        <taxon>Flavobacteriales</taxon>
        <taxon>Flavobacteriaceae</taxon>
        <taxon>Mangrovimonas</taxon>
    </lineage>
</organism>
<evidence type="ECO:0000256" key="6">
    <source>
        <dbReference type="SAM" id="Phobius"/>
    </source>
</evidence>
<accession>A0A084TIV3</accession>
<dbReference type="InterPro" id="IPR003740">
    <property type="entry name" value="YitT"/>
</dbReference>
<dbReference type="Proteomes" id="UP000028521">
    <property type="component" value="Unassembled WGS sequence"/>
</dbReference>
<feature type="transmembrane region" description="Helical" evidence="6">
    <location>
        <begin position="87"/>
        <end position="108"/>
    </location>
</feature>
<evidence type="ECO:0000256" key="2">
    <source>
        <dbReference type="ARBA" id="ARBA00022475"/>
    </source>
</evidence>
<sequence>MNPFFSKILTDIARKRLKAETPTAPITKKQLAPAVKSLKVEVSHAFKEALFIIIGVFSAGFGLKGFLLPNRFIDGGATGISLLLENITSIELSFLLILVNIPFLILGAKTFSLKFALKSIMAIALLGFVVHYVDYPTITDDKLLIAVFGGFFLGLGIGMSMRGGSVIDGTEVLAIYLSRKLSLTVGDVLLLINIIIFSFGAYILSIEIALYAILTYLAAAKTVDFVVDGVEEYVGVTIISKEHEAIKLMIIEKLRRACTIYAGKGGYGSNGKSYDKDIIYTVVTRLELAKLHTEIDKIDNKAFIIMGQVKDLKGGMIKRKPLEKK</sequence>
<protein>
    <submittedName>
        <fullName evidence="8">Membrane protein</fullName>
    </submittedName>
</protein>
<dbReference type="GO" id="GO:0005886">
    <property type="term" value="C:plasma membrane"/>
    <property type="evidence" value="ECO:0007669"/>
    <property type="project" value="UniProtKB-SubCell"/>
</dbReference>
<proteinExistence type="predicted"/>
<dbReference type="Pfam" id="PF02588">
    <property type="entry name" value="YitT_membrane"/>
    <property type="match status" value="1"/>
</dbReference>
<comment type="subcellular location">
    <subcellularLocation>
        <location evidence="1">Cell membrane</location>
        <topology evidence="1">Multi-pass membrane protein</topology>
    </subcellularLocation>
</comment>
<feature type="transmembrane region" description="Helical" evidence="6">
    <location>
        <begin position="115"/>
        <end position="133"/>
    </location>
</feature>
<evidence type="ECO:0000259" key="7">
    <source>
        <dbReference type="Pfam" id="PF10035"/>
    </source>
</evidence>
<keyword evidence="2" id="KW-1003">Cell membrane</keyword>
<evidence type="ECO:0000313" key="9">
    <source>
        <dbReference type="Proteomes" id="UP000028521"/>
    </source>
</evidence>
<comment type="caution">
    <text evidence="8">The sequence shown here is derived from an EMBL/GenBank/DDBJ whole genome shotgun (WGS) entry which is preliminary data.</text>
</comment>
<keyword evidence="4 6" id="KW-1133">Transmembrane helix</keyword>
<keyword evidence="3 6" id="KW-0812">Transmembrane</keyword>
<evidence type="ECO:0000256" key="3">
    <source>
        <dbReference type="ARBA" id="ARBA00022692"/>
    </source>
</evidence>
<dbReference type="PANTHER" id="PTHR33545:SF3">
    <property type="entry name" value="UPF0750 MEMBRANE PROTEIN YQFU"/>
    <property type="match status" value="1"/>
</dbReference>
<feature type="transmembrane region" description="Helical" evidence="6">
    <location>
        <begin position="188"/>
        <end position="214"/>
    </location>
</feature>
<evidence type="ECO:0000256" key="1">
    <source>
        <dbReference type="ARBA" id="ARBA00004651"/>
    </source>
</evidence>
<name>A0A084TIV3_9FLAO</name>
<dbReference type="Pfam" id="PF10035">
    <property type="entry name" value="DUF2179"/>
    <property type="match status" value="1"/>
</dbReference>
<dbReference type="AlphaFoldDB" id="A0A084TIV3"/>
<reference evidence="8 9" key="1">
    <citation type="journal article" date="2014" name="Genome Announc.">
        <title>Draft Genome Sequence of the Algicidal Bacterium Mangrovimonas yunxiaonensis Strain LY01.</title>
        <authorList>
            <person name="Li Y."/>
            <person name="Zhu H."/>
            <person name="Li C."/>
            <person name="Zhang H."/>
            <person name="Chen Z."/>
            <person name="Zheng W."/>
            <person name="Xu H."/>
            <person name="Zheng T."/>
        </authorList>
    </citation>
    <scope>NUCLEOTIDE SEQUENCE [LARGE SCALE GENOMIC DNA]</scope>
    <source>
        <strain evidence="8 9">LY01</strain>
    </source>
</reference>
<dbReference type="EMBL" id="JPFK01000007">
    <property type="protein sequence ID" value="KFB00639.1"/>
    <property type="molecule type" value="Genomic_DNA"/>
</dbReference>
<feature type="transmembrane region" description="Helical" evidence="6">
    <location>
        <begin position="49"/>
        <end position="67"/>
    </location>
</feature>
<feature type="transmembrane region" description="Helical" evidence="6">
    <location>
        <begin position="145"/>
        <end position="167"/>
    </location>
</feature>
<feature type="domain" description="DUF2179" evidence="7">
    <location>
        <begin position="256"/>
        <end position="314"/>
    </location>
</feature>
<dbReference type="STRING" id="1197477.IA57_09225"/>
<evidence type="ECO:0000313" key="8">
    <source>
        <dbReference type="EMBL" id="KFB00639.1"/>
    </source>
</evidence>
<dbReference type="PANTHER" id="PTHR33545">
    <property type="entry name" value="UPF0750 MEMBRANE PROTEIN YITT-RELATED"/>
    <property type="match status" value="1"/>
</dbReference>
<dbReference type="InterPro" id="IPR019264">
    <property type="entry name" value="DUF2179"/>
</dbReference>
<dbReference type="InterPro" id="IPR051461">
    <property type="entry name" value="UPF0750_membrane"/>
</dbReference>
<dbReference type="InterPro" id="IPR015867">
    <property type="entry name" value="N-reg_PII/ATP_PRibTrfase_C"/>
</dbReference>
<dbReference type="PIRSF" id="PIRSF006483">
    <property type="entry name" value="Membrane_protein_YitT"/>
    <property type="match status" value="1"/>
</dbReference>
<gene>
    <name evidence="8" type="ORF">IA57_09225</name>
</gene>
<dbReference type="RefSeq" id="WP_036122216.1">
    <property type="nucleotide sequence ID" value="NZ_BMET01000007.1"/>
</dbReference>
<dbReference type="eggNOG" id="COG1284">
    <property type="taxonomic scope" value="Bacteria"/>
</dbReference>
<reference evidence="9" key="2">
    <citation type="submission" date="2014-07" db="EMBL/GenBank/DDBJ databases">
        <title>Genome sequence of Mangrovimonas yunxiaonensis.</title>
        <authorList>
            <person name="Li Y."/>
            <person name="Zheng T."/>
        </authorList>
    </citation>
    <scope>NUCLEOTIDE SEQUENCE [LARGE SCALE GENOMIC DNA]</scope>
    <source>
        <strain evidence="9">LY01</strain>
    </source>
</reference>
<keyword evidence="5 6" id="KW-0472">Membrane</keyword>